<accession>A0A9X2Z3S0</accession>
<protein>
    <submittedName>
        <fullName evidence="1">Uncharacterized protein</fullName>
    </submittedName>
</protein>
<organism evidence="1 2">
    <name type="scientific">Mycobacterium yunnanensis</name>
    <dbReference type="NCBI Taxonomy" id="368477"/>
    <lineage>
        <taxon>Bacteria</taxon>
        <taxon>Bacillati</taxon>
        <taxon>Actinomycetota</taxon>
        <taxon>Actinomycetes</taxon>
        <taxon>Mycobacteriales</taxon>
        <taxon>Mycobacteriaceae</taxon>
        <taxon>Mycobacterium</taxon>
    </lineage>
</organism>
<reference evidence="1" key="2">
    <citation type="journal article" date="2022" name="BMC Genomics">
        <title>Comparative genome analysis of mycobacteria focusing on tRNA and non-coding RNA.</title>
        <authorList>
            <person name="Behra P.R.K."/>
            <person name="Pettersson B.M.F."/>
            <person name="Ramesh M."/>
            <person name="Das S."/>
            <person name="Dasgupta S."/>
            <person name="Kirsebom L.A."/>
        </authorList>
    </citation>
    <scope>NUCLEOTIDE SEQUENCE</scope>
    <source>
        <strain evidence="1">DSM 44838</strain>
    </source>
</reference>
<dbReference type="AlphaFoldDB" id="A0A9X2Z3S0"/>
<name>A0A9X2Z3S0_9MYCO</name>
<evidence type="ECO:0000313" key="1">
    <source>
        <dbReference type="EMBL" id="MCV7422079.1"/>
    </source>
</evidence>
<gene>
    <name evidence="1" type="ORF">H7K45_16125</name>
</gene>
<reference evidence="1" key="1">
    <citation type="submission" date="2020-07" db="EMBL/GenBank/DDBJ databases">
        <authorList>
            <person name="Pettersson B.M.F."/>
            <person name="Behra P.R.K."/>
            <person name="Ramesh M."/>
            <person name="Das S."/>
            <person name="Dasgupta S."/>
            <person name="Kirsebom L.A."/>
        </authorList>
    </citation>
    <scope>NUCLEOTIDE SEQUENCE</scope>
    <source>
        <strain evidence="1">DSM 44838</strain>
    </source>
</reference>
<evidence type="ECO:0000313" key="2">
    <source>
        <dbReference type="Proteomes" id="UP001141629"/>
    </source>
</evidence>
<proteinExistence type="predicted"/>
<dbReference type="Proteomes" id="UP001141629">
    <property type="component" value="Unassembled WGS sequence"/>
</dbReference>
<dbReference type="EMBL" id="JACKVK010000008">
    <property type="protein sequence ID" value="MCV7422079.1"/>
    <property type="molecule type" value="Genomic_DNA"/>
</dbReference>
<sequence>MNPFTVVVCTVCTPDGRSPTLETLKAAVRRCPHGMLVTTDCLVTRHGCASPGLDAVTVVVQPCGVDRRPHGPARRLGPVGPQGVRAVCRWLEAGDWNAPLSTWWDARSHVGSDN</sequence>
<dbReference type="RefSeq" id="WP_263996817.1">
    <property type="nucleotide sequence ID" value="NZ_JACKVK010000008.1"/>
</dbReference>
<comment type="caution">
    <text evidence="1">The sequence shown here is derived from an EMBL/GenBank/DDBJ whole genome shotgun (WGS) entry which is preliminary data.</text>
</comment>
<keyword evidence="2" id="KW-1185">Reference proteome</keyword>